<feature type="region of interest" description="Disordered" evidence="7">
    <location>
        <begin position="609"/>
        <end position="636"/>
    </location>
</feature>
<dbReference type="GO" id="GO:0004252">
    <property type="term" value="F:serine-type endopeptidase activity"/>
    <property type="evidence" value="ECO:0007669"/>
    <property type="project" value="InterPro"/>
</dbReference>
<reference evidence="10" key="2">
    <citation type="submission" date="2024-08" db="UniProtKB">
        <authorList>
            <consortium name="EnsemblMetazoa"/>
        </authorList>
    </citation>
    <scope>IDENTIFICATION</scope>
</reference>
<dbReference type="InterPro" id="IPR022764">
    <property type="entry name" value="Peptidase_S54_rhomboid_dom"/>
</dbReference>
<dbReference type="GO" id="GO:0050708">
    <property type="term" value="P:regulation of protein secretion"/>
    <property type="evidence" value="ECO:0007669"/>
    <property type="project" value="TreeGrafter"/>
</dbReference>
<dbReference type="EnsemblMetazoa" id="XM_019905316.1">
    <property type="protein sequence ID" value="XP_019760875.1"/>
    <property type="gene ID" value="LOC109538189"/>
</dbReference>
<keyword evidence="4" id="KW-0256">Endoplasmic reticulum</keyword>
<feature type="transmembrane region" description="Helical" evidence="8">
    <location>
        <begin position="1377"/>
        <end position="1400"/>
    </location>
</feature>
<feature type="compositionally biased region" description="Polar residues" evidence="7">
    <location>
        <begin position="67"/>
        <end position="77"/>
    </location>
</feature>
<dbReference type="FunFam" id="1.20.1540.10:FF:000025">
    <property type="entry name" value="Putative rhomboid family"/>
    <property type="match status" value="1"/>
</dbReference>
<feature type="compositionally biased region" description="Low complexity" evidence="7">
    <location>
        <begin position="503"/>
        <end position="518"/>
    </location>
</feature>
<evidence type="ECO:0000313" key="11">
    <source>
        <dbReference type="Proteomes" id="UP000019118"/>
    </source>
</evidence>
<evidence type="ECO:0000256" key="2">
    <source>
        <dbReference type="ARBA" id="ARBA00009045"/>
    </source>
</evidence>
<dbReference type="InterPro" id="IPR035952">
    <property type="entry name" value="Rhomboid-like_sf"/>
</dbReference>
<feature type="region of interest" description="Disordered" evidence="7">
    <location>
        <begin position="797"/>
        <end position="832"/>
    </location>
</feature>
<feature type="domain" description="Peptidase S54 rhomboid" evidence="9">
    <location>
        <begin position="1226"/>
        <end position="1363"/>
    </location>
</feature>
<comment type="similarity">
    <text evidence="2">Belongs to the peptidase S54 family.</text>
</comment>
<evidence type="ECO:0000259" key="9">
    <source>
        <dbReference type="Pfam" id="PF01694"/>
    </source>
</evidence>
<keyword evidence="5 8" id="KW-1133">Transmembrane helix</keyword>
<feature type="compositionally biased region" description="Basic and acidic residues" evidence="7">
    <location>
        <begin position="158"/>
        <end position="174"/>
    </location>
</feature>
<feature type="transmembrane region" description="Helical" evidence="8">
    <location>
        <begin position="1348"/>
        <end position="1365"/>
    </location>
</feature>
<dbReference type="Gene3D" id="1.20.1540.10">
    <property type="entry name" value="Rhomboid-like"/>
    <property type="match status" value="1"/>
</dbReference>
<dbReference type="InterPro" id="IPR051512">
    <property type="entry name" value="Inactive_Rhomboid"/>
</dbReference>
<feature type="region of interest" description="Disordered" evidence="7">
    <location>
        <begin position="738"/>
        <end position="769"/>
    </location>
</feature>
<dbReference type="Pfam" id="PF01694">
    <property type="entry name" value="Rhomboid"/>
    <property type="match status" value="1"/>
</dbReference>
<evidence type="ECO:0000256" key="1">
    <source>
        <dbReference type="ARBA" id="ARBA00004477"/>
    </source>
</evidence>
<reference evidence="11" key="1">
    <citation type="journal article" date="2013" name="Genome Biol.">
        <title>Draft genome of the mountain pine beetle, Dendroctonus ponderosae Hopkins, a major forest pest.</title>
        <authorList>
            <person name="Keeling C.I."/>
            <person name="Yuen M.M."/>
            <person name="Liao N.Y."/>
            <person name="Docking T.R."/>
            <person name="Chan S.K."/>
            <person name="Taylor G.A."/>
            <person name="Palmquist D.L."/>
            <person name="Jackman S.D."/>
            <person name="Nguyen A."/>
            <person name="Li M."/>
            <person name="Henderson H."/>
            <person name="Janes J.K."/>
            <person name="Zhao Y."/>
            <person name="Pandoh P."/>
            <person name="Moore R."/>
            <person name="Sperling F.A."/>
            <person name="Huber D.P."/>
            <person name="Birol I."/>
            <person name="Jones S.J."/>
            <person name="Bohlmann J."/>
        </authorList>
    </citation>
    <scope>NUCLEOTIDE SEQUENCE</scope>
</reference>
<name>A0AAR5PIK1_DENPD</name>
<protein>
    <recommendedName>
        <fullName evidence="9">Peptidase S54 rhomboid domain-containing protein</fullName>
    </recommendedName>
</protein>
<comment type="subcellular location">
    <subcellularLocation>
        <location evidence="1">Endoplasmic reticulum membrane</location>
        <topology evidence="1">Multi-pass membrane protein</topology>
    </subcellularLocation>
</comment>
<accession>A0AAR5PIK1</accession>
<dbReference type="EnsemblMetazoa" id="XM_019905315.1">
    <property type="protein sequence ID" value="XP_019760874.1"/>
    <property type="gene ID" value="LOC109538189"/>
</dbReference>
<dbReference type="GO" id="GO:0005789">
    <property type="term" value="C:endoplasmic reticulum membrane"/>
    <property type="evidence" value="ECO:0007669"/>
    <property type="project" value="UniProtKB-SubCell"/>
</dbReference>
<dbReference type="PANTHER" id="PTHR45965">
    <property type="entry name" value="INACTIVE RHOMBOID PROTEIN"/>
    <property type="match status" value="1"/>
</dbReference>
<evidence type="ECO:0000256" key="7">
    <source>
        <dbReference type="SAM" id="MobiDB-lite"/>
    </source>
</evidence>
<dbReference type="SUPFAM" id="SSF144091">
    <property type="entry name" value="Rhomboid-like"/>
    <property type="match status" value="1"/>
</dbReference>
<keyword evidence="11" id="KW-1185">Reference proteome</keyword>
<keyword evidence="6 8" id="KW-0472">Membrane</keyword>
<sequence>MLDKKYHLEAVETSPQVPCSIDSSLFFRYTPTERHRRNSKSDVYKIRERSASSDRKERLQREHLQGRVQQYETNSQYERPATPSILACPPAPAPFGGPSATSEPPSPAPACDRFVAPPPADGEPETTDCYAHGAFPSPVAPATQERFAPPPLPAPSPTEDRPSNKQRYHQEKYHYQSPNQSSDRFYQYTSKQDRYHISGGASPTPSGGYYQTVNNGEQRFSEGQRYIPPHAHMPVERYVPQPQPQEPFYNSYQSSYERYPKQFNASDPYTRRDLNYYRLPMHYLQNQFQKSRYSNHGTPSRLKCCQFETVSSGGARSSPGSSSSASSVTSAGHTSSLQDIQCQNLQTTGGHYQQEKGTQCPITPPITSASRVAASLVSCRHGNCEGTVEYVGASGGRRICATPPPRPQDRCEGCIQAAAQAAAAAAAAAQQAKSGRQHQQQAQQWRSSTPSNPLPAYQSPMQPNHPLVADQPPSAAQLTPRHVQTNRSLTPTNQRSLTPTAGLSSSGTEQSGLSSSSMSDDRRESTPPRLRQSAASSVQNIQNVGQSHPGTPSNFQASAHGSLLTAANIPVMQNTLQHTASASQMNQVGVQLVPAASNRAAISVQRAASMPATPADPGIRGGPSGVGQAEGTDRVGGARKVNYSQSERVPNRPVLNRSVSRKEIIKNYIKKETANFFGVDEENEDDEQKRWFDRRKRMAFRAMGPLKEEYYTVQRPSHSQLATGLRHRRAASEAVPPVGDFNRLQMGGGRPDVLPGEEGDEPDVAEPAEPGVIGLQRKDSVARMTWNGLNYVVTTLTRHRPRPRSQQSSLSRSFPPDVPQTPPHDVMPSPEEELESFFVKPDAHERVRQLDQDTVDRTERVNFAEPPYRNRERYAATASGWRRDQDEVVLRHPEHRANIGLSRISSTTLHSIRDNSDRRQYGMGWVGRLFGRVYRKSVVSHPVIQEQLEHMDDHRPYFTYWITIVQILVLLISIFCYGIGPFGFDLKARSGQVLVTSLSLQQVDYLEPANFWIGPRAADLIHLGAKFAPCMRVDDKISQQIEKTRKKEKETACCIRNDDSGCVQSSQADCSVRGLRPTVSYLDDKAISTWIKWTSVATGPGGRISGSVCGLDPKYCDAPASVHPFEWPDDITKWPICRKTNTQISNAVANRRDKSAPRDKLAEHMVCEVIGHPCCIGIHGECRITTKEYCDFVRGTFHEEASLCSQVSCLNDVCGMIPFFFPDMPDQFYRLWTSLFLHAGIVQLIITVLLQYHMMRGLEKFTGSLRIGIIYIGSGVAGNLGSAIFVPYRADVGPAGSQFGLLACLIVELLNAWPMLKRPKRALAKMIGTTIVLFIVGLLPWVDNYAHLFGFVFGFLLSYALLPFLSFGDYDRHKKVLLIWVCLLTALLLFVILLLLFYIIPVYDCKVCSYFNCFPFTSDFCASQNINFKREEPIV</sequence>
<feature type="transmembrane region" description="Helical" evidence="8">
    <location>
        <begin position="1233"/>
        <end position="1252"/>
    </location>
</feature>
<evidence type="ECO:0000313" key="10">
    <source>
        <dbReference type="EnsemblMetazoa" id="XP_019760874.1"/>
    </source>
</evidence>
<feature type="compositionally biased region" description="Basic and acidic residues" evidence="7">
    <location>
        <begin position="39"/>
        <end position="65"/>
    </location>
</feature>
<feature type="compositionally biased region" description="Polar residues" evidence="7">
    <location>
        <begin position="474"/>
        <end position="502"/>
    </location>
</feature>
<evidence type="ECO:0000256" key="3">
    <source>
        <dbReference type="ARBA" id="ARBA00022692"/>
    </source>
</evidence>
<feature type="transmembrane region" description="Helical" evidence="8">
    <location>
        <begin position="1322"/>
        <end position="1342"/>
    </location>
</feature>
<evidence type="ECO:0000256" key="5">
    <source>
        <dbReference type="ARBA" id="ARBA00022989"/>
    </source>
</evidence>
<proteinExistence type="inferred from homology"/>
<feature type="region of interest" description="Disordered" evidence="7">
    <location>
        <begin position="32"/>
        <end position="183"/>
    </location>
</feature>
<organism evidence="10 11">
    <name type="scientific">Dendroctonus ponderosae</name>
    <name type="common">Mountain pine beetle</name>
    <dbReference type="NCBI Taxonomy" id="77166"/>
    <lineage>
        <taxon>Eukaryota</taxon>
        <taxon>Metazoa</taxon>
        <taxon>Ecdysozoa</taxon>
        <taxon>Arthropoda</taxon>
        <taxon>Hexapoda</taxon>
        <taxon>Insecta</taxon>
        <taxon>Pterygota</taxon>
        <taxon>Neoptera</taxon>
        <taxon>Endopterygota</taxon>
        <taxon>Coleoptera</taxon>
        <taxon>Polyphaga</taxon>
        <taxon>Cucujiformia</taxon>
        <taxon>Curculionidae</taxon>
        <taxon>Scolytinae</taxon>
        <taxon>Dendroctonus</taxon>
    </lineage>
</organism>
<feature type="region of interest" description="Disordered" evidence="7">
    <location>
        <begin position="429"/>
        <end position="538"/>
    </location>
</feature>
<feature type="transmembrane region" description="Helical" evidence="8">
    <location>
        <begin position="1292"/>
        <end position="1310"/>
    </location>
</feature>
<feature type="compositionally biased region" description="Low complexity" evidence="7">
    <location>
        <begin position="429"/>
        <end position="444"/>
    </location>
</feature>
<evidence type="ECO:0000256" key="6">
    <source>
        <dbReference type="ARBA" id="ARBA00023136"/>
    </source>
</evidence>
<feature type="transmembrane region" description="Helical" evidence="8">
    <location>
        <begin position="1264"/>
        <end position="1286"/>
    </location>
</feature>
<keyword evidence="3 8" id="KW-0812">Transmembrane</keyword>
<evidence type="ECO:0000256" key="8">
    <source>
        <dbReference type="SAM" id="Phobius"/>
    </source>
</evidence>
<dbReference type="PANTHER" id="PTHR45965:SF3">
    <property type="entry name" value="INACTIVE RHOMBOID PROTEIN 1"/>
    <property type="match status" value="1"/>
</dbReference>
<evidence type="ECO:0000256" key="4">
    <source>
        <dbReference type="ARBA" id="ARBA00022824"/>
    </source>
</evidence>
<dbReference type="Proteomes" id="UP000019118">
    <property type="component" value="Unassembled WGS sequence"/>
</dbReference>
<dbReference type="GO" id="GO:0042058">
    <property type="term" value="P:regulation of epidermal growth factor receptor signaling pathway"/>
    <property type="evidence" value="ECO:0007669"/>
    <property type="project" value="TreeGrafter"/>
</dbReference>
<feature type="compositionally biased region" description="Low complexity" evidence="7">
    <location>
        <begin position="804"/>
        <end position="815"/>
    </location>
</feature>
<feature type="compositionally biased region" description="Acidic residues" evidence="7">
    <location>
        <begin position="755"/>
        <end position="766"/>
    </location>
</feature>